<dbReference type="EMBL" id="QTSX02001508">
    <property type="protein sequence ID" value="KAJ9080959.1"/>
    <property type="molecule type" value="Genomic_DNA"/>
</dbReference>
<reference evidence="1" key="1">
    <citation type="submission" date="2022-04" db="EMBL/GenBank/DDBJ databases">
        <title>Genome of the entomopathogenic fungus Entomophthora muscae.</title>
        <authorList>
            <person name="Elya C."/>
            <person name="Lovett B.R."/>
            <person name="Lee E."/>
            <person name="Macias A.M."/>
            <person name="Hajek A.E."/>
            <person name="De Bivort B.L."/>
            <person name="Kasson M.T."/>
            <person name="De Fine Licht H.H."/>
            <person name="Stajich J.E."/>
        </authorList>
    </citation>
    <scope>NUCLEOTIDE SEQUENCE</scope>
    <source>
        <strain evidence="1">Berkeley</strain>
    </source>
</reference>
<accession>A0ACC2U202</accession>
<protein>
    <submittedName>
        <fullName evidence="1">Ran GTPase binding protein Sbp1, variant 2</fullName>
    </submittedName>
</protein>
<dbReference type="Proteomes" id="UP001165960">
    <property type="component" value="Unassembled WGS sequence"/>
</dbReference>
<evidence type="ECO:0000313" key="2">
    <source>
        <dbReference type="Proteomes" id="UP001165960"/>
    </source>
</evidence>
<organism evidence="1 2">
    <name type="scientific">Entomophthora muscae</name>
    <dbReference type="NCBI Taxonomy" id="34485"/>
    <lineage>
        <taxon>Eukaryota</taxon>
        <taxon>Fungi</taxon>
        <taxon>Fungi incertae sedis</taxon>
        <taxon>Zoopagomycota</taxon>
        <taxon>Entomophthoromycotina</taxon>
        <taxon>Entomophthoromycetes</taxon>
        <taxon>Entomophthorales</taxon>
        <taxon>Entomophthoraceae</taxon>
        <taxon>Entomophthora</taxon>
    </lineage>
</organism>
<gene>
    <name evidence="1" type="primary">sbp1_1</name>
    <name evidence="1" type="ORF">DSO57_1019493</name>
</gene>
<comment type="caution">
    <text evidence="1">The sequence shown here is derived from an EMBL/GenBank/DDBJ whole genome shotgun (WGS) entry which is preliminary data.</text>
</comment>
<keyword evidence="2" id="KW-1185">Reference proteome</keyword>
<name>A0ACC2U202_9FUNG</name>
<evidence type="ECO:0000313" key="1">
    <source>
        <dbReference type="EMBL" id="KAJ9080959.1"/>
    </source>
</evidence>
<sequence>MSATEDTKPTLSQEEQADEDQVEASPDIHFEPIIKLEEVEVKTNEEDEEVTFKMRAKLFRYTSGEWKERGTGDVRFLQHKDTKKIRLVMRREQTHKVCANHYITSDMELKPNVGSERSWVYFVKADYSEEEPTPETLAIRFASAENAIKFKDAFNEALAFNAALKSDASDSKDVEKTEEKAEETPKIETKESE</sequence>
<proteinExistence type="predicted"/>